<sequence>MKPRPSLDLAGTAEFLKSGACKSVYVLTGAGASTGAGIPDFRSPGGMYDSLRPELITATEAQRKRMRMDPVNVVMKDMFFQNQFPYLEVRRPFILGTQQQQWKATLTHWFMRFLEEEGLLKRLFTQNIDGLDYQTGISPELVTNVHGSLARVSCEGCGYEMPFDDFCAQVRTNVKDIYRTDPTAPAESSNINCPRCNAPLVKPNTVLFGGSLPSAFFEQLDDLNGADLLIVAGTSLVVSPANSVVMYVAKDCLRLIVNKEPVGQDLGIRYGKDATRDVWAGEVSCDEAFLDLIKMLGWQDKVRKIKHLLPESNQAMVKDL</sequence>
<dbReference type="InterPro" id="IPR026590">
    <property type="entry name" value="Ssirtuin_cat_dom"/>
</dbReference>
<dbReference type="InterPro" id="IPR003000">
    <property type="entry name" value="Sirtuin"/>
</dbReference>
<accession>A0A1Q9DQZ7</accession>
<dbReference type="GO" id="GO:0017136">
    <property type="term" value="F:histone deacetylase activity, NAD-dependent"/>
    <property type="evidence" value="ECO:0007669"/>
    <property type="project" value="TreeGrafter"/>
</dbReference>
<evidence type="ECO:0000256" key="4">
    <source>
        <dbReference type="ARBA" id="ARBA00022833"/>
    </source>
</evidence>
<dbReference type="Gene3D" id="3.40.50.1220">
    <property type="entry name" value="TPP-binding domain"/>
    <property type="match status" value="1"/>
</dbReference>
<keyword evidence="7" id="KW-1185">Reference proteome</keyword>
<dbReference type="InterPro" id="IPR029035">
    <property type="entry name" value="DHS-like_NAD/FAD-binding_dom"/>
</dbReference>
<dbReference type="PANTHER" id="PTHR11085">
    <property type="entry name" value="NAD-DEPENDENT PROTEIN DEACYLASE SIRTUIN-5, MITOCHONDRIAL-RELATED"/>
    <property type="match status" value="1"/>
</dbReference>
<dbReference type="Pfam" id="PF02146">
    <property type="entry name" value="SIR2"/>
    <property type="match status" value="1"/>
</dbReference>
<dbReference type="GO" id="GO:0005634">
    <property type="term" value="C:nucleus"/>
    <property type="evidence" value="ECO:0007669"/>
    <property type="project" value="TreeGrafter"/>
</dbReference>
<gene>
    <name evidence="6" type="primary">sirt2</name>
    <name evidence="6" type="ORF">AK812_SmicGene20059</name>
</gene>
<protein>
    <submittedName>
        <fullName evidence="6">NAD-dependent protein deacetylase sirtuin-2</fullName>
    </submittedName>
</protein>
<evidence type="ECO:0000256" key="5">
    <source>
        <dbReference type="ARBA" id="ARBA00023027"/>
    </source>
</evidence>
<dbReference type="OMA" id="MATEMHA"/>
<dbReference type="InterPro" id="IPR026591">
    <property type="entry name" value="Sirtuin_cat_small_dom_sf"/>
</dbReference>
<dbReference type="InterPro" id="IPR050134">
    <property type="entry name" value="NAD-dep_sirtuin_deacylases"/>
</dbReference>
<dbReference type="GO" id="GO:0046872">
    <property type="term" value="F:metal ion binding"/>
    <property type="evidence" value="ECO:0007669"/>
    <property type="project" value="UniProtKB-KW"/>
</dbReference>
<keyword evidence="3" id="KW-0479">Metal-binding</keyword>
<evidence type="ECO:0000256" key="3">
    <source>
        <dbReference type="ARBA" id="ARBA00022723"/>
    </source>
</evidence>
<dbReference type="Gene3D" id="3.30.1600.10">
    <property type="entry name" value="SIR2/SIRT2 'Small Domain"/>
    <property type="match status" value="1"/>
</dbReference>
<keyword evidence="5" id="KW-0520">NAD</keyword>
<dbReference type="GO" id="GO:0070403">
    <property type="term" value="F:NAD+ binding"/>
    <property type="evidence" value="ECO:0007669"/>
    <property type="project" value="InterPro"/>
</dbReference>
<dbReference type="OrthoDB" id="420264at2759"/>
<dbReference type="Proteomes" id="UP000186817">
    <property type="component" value="Unassembled WGS sequence"/>
</dbReference>
<evidence type="ECO:0000256" key="2">
    <source>
        <dbReference type="ARBA" id="ARBA00022679"/>
    </source>
</evidence>
<comment type="cofactor">
    <cofactor evidence="1">
        <name>Zn(2+)</name>
        <dbReference type="ChEBI" id="CHEBI:29105"/>
    </cofactor>
</comment>
<keyword evidence="2" id="KW-0808">Transferase</keyword>
<evidence type="ECO:0000313" key="7">
    <source>
        <dbReference type="Proteomes" id="UP000186817"/>
    </source>
</evidence>
<organism evidence="6 7">
    <name type="scientific">Symbiodinium microadriaticum</name>
    <name type="common">Dinoflagellate</name>
    <name type="synonym">Zooxanthella microadriatica</name>
    <dbReference type="NCBI Taxonomy" id="2951"/>
    <lineage>
        <taxon>Eukaryota</taxon>
        <taxon>Sar</taxon>
        <taxon>Alveolata</taxon>
        <taxon>Dinophyceae</taxon>
        <taxon>Suessiales</taxon>
        <taxon>Symbiodiniaceae</taxon>
        <taxon>Symbiodinium</taxon>
    </lineage>
</organism>
<dbReference type="PANTHER" id="PTHR11085:SF6">
    <property type="entry name" value="NAD-DEPENDENT PROTEIN DEACETYLASE SIRTUIN-2"/>
    <property type="match status" value="1"/>
</dbReference>
<proteinExistence type="predicted"/>
<dbReference type="AlphaFoldDB" id="A0A1Q9DQZ7"/>
<keyword evidence="4" id="KW-0862">Zinc</keyword>
<dbReference type="CDD" id="cd01407">
    <property type="entry name" value="SIR2-fam"/>
    <property type="match status" value="1"/>
</dbReference>
<evidence type="ECO:0000313" key="6">
    <source>
        <dbReference type="EMBL" id="OLP97564.1"/>
    </source>
</evidence>
<comment type="caution">
    <text evidence="6">The sequence shown here is derived from an EMBL/GenBank/DDBJ whole genome shotgun (WGS) entry which is preliminary data.</text>
</comment>
<evidence type="ECO:0000256" key="1">
    <source>
        <dbReference type="ARBA" id="ARBA00001947"/>
    </source>
</evidence>
<dbReference type="EMBL" id="LSRX01000428">
    <property type="protein sequence ID" value="OLP97564.1"/>
    <property type="molecule type" value="Genomic_DNA"/>
</dbReference>
<dbReference type="SUPFAM" id="SSF52467">
    <property type="entry name" value="DHS-like NAD/FAD-binding domain"/>
    <property type="match status" value="1"/>
</dbReference>
<name>A0A1Q9DQZ7_SYMMI</name>
<reference evidence="6 7" key="1">
    <citation type="submission" date="2016-02" db="EMBL/GenBank/DDBJ databases">
        <title>Genome analysis of coral dinoflagellate symbionts highlights evolutionary adaptations to a symbiotic lifestyle.</title>
        <authorList>
            <person name="Aranda M."/>
            <person name="Li Y."/>
            <person name="Liew Y.J."/>
            <person name="Baumgarten S."/>
            <person name="Simakov O."/>
            <person name="Wilson M."/>
            <person name="Piel J."/>
            <person name="Ashoor H."/>
            <person name="Bougouffa S."/>
            <person name="Bajic V.B."/>
            <person name="Ryu T."/>
            <person name="Ravasi T."/>
            <person name="Bayer T."/>
            <person name="Micklem G."/>
            <person name="Kim H."/>
            <person name="Bhak J."/>
            <person name="Lajeunesse T.C."/>
            <person name="Voolstra C.R."/>
        </authorList>
    </citation>
    <scope>NUCLEOTIDE SEQUENCE [LARGE SCALE GENOMIC DNA]</scope>
    <source>
        <strain evidence="6 7">CCMP2467</strain>
    </source>
</reference>
<dbReference type="PROSITE" id="PS50305">
    <property type="entry name" value="SIRTUIN"/>
    <property type="match status" value="1"/>
</dbReference>